<sequence length="166" mass="17257">MQAESPGTGGAFASTPPVPRDHRGPFTSPYQDVPLTGARGGPPSPVRATSHRPAVRGVPYGPHRPAAPPGRAETVHCHHPRRRVHGHRVDPRAGFPAFGRRGAAEPGGKPGAEPDGGTRRALPAPGGHGLTRSGRDAAAPAPTGTRGRGPLPEYGTCRKTEEALWQ</sequence>
<evidence type="ECO:0000313" key="3">
    <source>
        <dbReference type="Proteomes" id="UP001250181"/>
    </source>
</evidence>
<feature type="compositionally biased region" description="Low complexity" evidence="1">
    <location>
        <begin position="92"/>
        <end position="115"/>
    </location>
</feature>
<dbReference type="Proteomes" id="UP001250181">
    <property type="component" value="Unassembled WGS sequence"/>
</dbReference>
<feature type="compositionally biased region" description="Low complexity" evidence="1">
    <location>
        <begin position="59"/>
        <end position="72"/>
    </location>
</feature>
<dbReference type="InterPro" id="IPR011051">
    <property type="entry name" value="RmlC_Cupin_sf"/>
</dbReference>
<gene>
    <name evidence="2" type="ORF">RND61_24985</name>
</gene>
<reference evidence="2 3" key="1">
    <citation type="submission" date="2023-09" db="EMBL/GenBank/DDBJ databases">
        <title>Streptomyces sp. nov.: A antagonism against Alternaria gaisen Producing Streptochlin, Isolated from Tamarix root soil.</title>
        <authorList>
            <person name="Chen Y."/>
        </authorList>
    </citation>
    <scope>NUCLEOTIDE SEQUENCE [LARGE SCALE GENOMIC DNA]</scope>
    <source>
        <strain evidence="2 3">TRM76323</strain>
    </source>
</reference>
<name>A0ABU3QRF8_9ACTN</name>
<evidence type="ECO:0000256" key="1">
    <source>
        <dbReference type="SAM" id="MobiDB-lite"/>
    </source>
</evidence>
<accession>A0ABU3QRF8</accession>
<dbReference type="RefSeq" id="WP_315880336.1">
    <property type="nucleotide sequence ID" value="NZ_JAWCTQ010000039.1"/>
</dbReference>
<dbReference type="EMBL" id="JAWCTQ010000039">
    <property type="protein sequence ID" value="MDT9685292.1"/>
    <property type="molecule type" value="Genomic_DNA"/>
</dbReference>
<organism evidence="2 3">
    <name type="scientific">Streptomyces tamarix</name>
    <dbReference type="NCBI Taxonomy" id="3078565"/>
    <lineage>
        <taxon>Bacteria</taxon>
        <taxon>Bacillati</taxon>
        <taxon>Actinomycetota</taxon>
        <taxon>Actinomycetes</taxon>
        <taxon>Kitasatosporales</taxon>
        <taxon>Streptomycetaceae</taxon>
        <taxon>Streptomyces</taxon>
    </lineage>
</organism>
<feature type="compositionally biased region" description="Basic residues" evidence="1">
    <location>
        <begin position="77"/>
        <end position="86"/>
    </location>
</feature>
<keyword evidence="3" id="KW-1185">Reference proteome</keyword>
<dbReference type="SUPFAM" id="SSF51182">
    <property type="entry name" value="RmlC-like cupins"/>
    <property type="match status" value="1"/>
</dbReference>
<protein>
    <submittedName>
        <fullName evidence="2">Uncharacterized protein</fullName>
    </submittedName>
</protein>
<feature type="region of interest" description="Disordered" evidence="1">
    <location>
        <begin position="1"/>
        <end position="166"/>
    </location>
</feature>
<feature type="compositionally biased region" description="Basic and acidic residues" evidence="1">
    <location>
        <begin position="156"/>
        <end position="166"/>
    </location>
</feature>
<comment type="caution">
    <text evidence="2">The sequence shown here is derived from an EMBL/GenBank/DDBJ whole genome shotgun (WGS) entry which is preliminary data.</text>
</comment>
<proteinExistence type="predicted"/>
<evidence type="ECO:0000313" key="2">
    <source>
        <dbReference type="EMBL" id="MDT9685292.1"/>
    </source>
</evidence>